<dbReference type="Ensembl" id="ENSXETT00000117349">
    <property type="protein sequence ID" value="ENSXETP00000114248"/>
    <property type="gene ID" value="ENSXETG00000036633"/>
</dbReference>
<reference evidence="8" key="1">
    <citation type="journal article" date="2010" name="Science">
        <title>The genome of the Western clawed frog Xenopus tropicalis.</title>
        <authorList>
            <person name="Hellsten U."/>
            <person name="Harland R.M."/>
            <person name="Gilchrist M.J."/>
            <person name="Hendrix D."/>
            <person name="Jurka J."/>
            <person name="Kapitonov V."/>
            <person name="Ovcharenko I."/>
            <person name="Putnam N.H."/>
            <person name="Shu S."/>
            <person name="Taher L."/>
            <person name="Blitz I.L."/>
            <person name="Blumberg B."/>
            <person name="Dichmann D.S."/>
            <person name="Dubchak I."/>
            <person name="Amaya E."/>
            <person name="Detter J.C."/>
            <person name="Fletcher R."/>
            <person name="Gerhard D.S."/>
            <person name="Goodstein D."/>
            <person name="Graves T."/>
            <person name="Grigoriev I.V."/>
            <person name="Grimwood J."/>
            <person name="Kawashima T."/>
            <person name="Lindquist E."/>
            <person name="Lucas S.M."/>
            <person name="Mead P.E."/>
            <person name="Mitros T."/>
            <person name="Ogino H."/>
            <person name="Ohta Y."/>
            <person name="Poliakov A.V."/>
            <person name="Pollet N."/>
            <person name="Robert J."/>
            <person name="Salamov A."/>
            <person name="Sater A.K."/>
            <person name="Schmutz J."/>
            <person name="Terry A."/>
            <person name="Vize P.D."/>
            <person name="Warren W.C."/>
            <person name="Wells D."/>
            <person name="Wills A."/>
            <person name="Wilson R.K."/>
            <person name="Zimmerman L.B."/>
            <person name="Zorn A.M."/>
            <person name="Grainger R."/>
            <person name="Grammer T."/>
            <person name="Khokha M.K."/>
            <person name="Richardson P.M."/>
            <person name="Rokhsar D.S."/>
        </authorList>
    </citation>
    <scope>NUCLEOTIDE SEQUENCE [LARGE SCALE GENOMIC DNA]</scope>
    <source>
        <strain evidence="8">Nigerian</strain>
    </source>
</reference>
<dbReference type="PANTHER" id="PTHR47696">
    <property type="entry name" value="THAP DOMAIN-CONTAINING PROTEIN 2"/>
    <property type="match status" value="1"/>
</dbReference>
<accession>A0A803K1Q9</accession>
<feature type="domain" description="THAP-type" evidence="7">
    <location>
        <begin position="11"/>
        <end position="96"/>
    </location>
</feature>
<dbReference type="Pfam" id="PF05485">
    <property type="entry name" value="THAP"/>
    <property type="match status" value="1"/>
</dbReference>
<keyword evidence="4 5" id="KW-0238">DNA-binding</keyword>
<dbReference type="FunCoup" id="A0A803K1Q9">
    <property type="interactions" value="1404"/>
</dbReference>
<sequence length="202" mass="23490">MQEQNDNILWLSSEFTLCASLTSARCTLSFLSSLFFSPVRFPADPKRRAEWLKHLNRENFFPTLHTFLCSKHFEESCFDRTGQTVRLRANAVPTIFIYPEHMKEKISCLKVTSIAKPEEHLPQPRAISQKQTDSFPDHNYCLPSPAAIKKKICELERKLEIAHKKIKIYQQRERRVKRKCSGENVDGSELKEADGKTSWDVF</sequence>
<proteinExistence type="predicted"/>
<dbReference type="InterPro" id="IPR006612">
    <property type="entry name" value="THAP_Znf"/>
</dbReference>
<protein>
    <recommendedName>
        <fullName evidence="7">THAP-type domain-containing protein</fullName>
    </recommendedName>
</protein>
<name>A0A803K1Q9_XENTR</name>
<dbReference type="GO" id="GO:0008270">
    <property type="term" value="F:zinc ion binding"/>
    <property type="evidence" value="ECO:0007669"/>
    <property type="project" value="UniProtKB-KW"/>
</dbReference>
<evidence type="ECO:0000256" key="1">
    <source>
        <dbReference type="ARBA" id="ARBA00022723"/>
    </source>
</evidence>
<reference evidence="8" key="2">
    <citation type="submission" date="2021-03" db="UniProtKB">
        <authorList>
            <consortium name="Ensembl"/>
        </authorList>
    </citation>
    <scope>IDENTIFICATION</scope>
</reference>
<evidence type="ECO:0000256" key="6">
    <source>
        <dbReference type="SAM" id="MobiDB-lite"/>
    </source>
</evidence>
<feature type="compositionally biased region" description="Basic and acidic residues" evidence="6">
    <location>
        <begin position="188"/>
        <end position="202"/>
    </location>
</feature>
<evidence type="ECO:0000259" key="7">
    <source>
        <dbReference type="PROSITE" id="PS50950"/>
    </source>
</evidence>
<dbReference type="GO" id="GO:0003677">
    <property type="term" value="F:DNA binding"/>
    <property type="evidence" value="ECO:0007669"/>
    <property type="project" value="UniProtKB-UniRule"/>
</dbReference>
<evidence type="ECO:0000256" key="3">
    <source>
        <dbReference type="ARBA" id="ARBA00022833"/>
    </source>
</evidence>
<dbReference type="SMART" id="SM00692">
    <property type="entry name" value="DM3"/>
    <property type="match status" value="1"/>
</dbReference>
<dbReference type="SMART" id="SM00980">
    <property type="entry name" value="THAP"/>
    <property type="match status" value="1"/>
</dbReference>
<dbReference type="AlphaFoldDB" id="A0A803K1Q9"/>
<evidence type="ECO:0000256" key="5">
    <source>
        <dbReference type="PROSITE-ProRule" id="PRU00309"/>
    </source>
</evidence>
<evidence type="ECO:0000313" key="8">
    <source>
        <dbReference type="Ensembl" id="ENSXETP00000114248"/>
    </source>
</evidence>
<feature type="region of interest" description="Disordered" evidence="6">
    <location>
        <begin position="181"/>
        <end position="202"/>
    </location>
</feature>
<evidence type="ECO:0000256" key="4">
    <source>
        <dbReference type="ARBA" id="ARBA00023125"/>
    </source>
</evidence>
<keyword evidence="3" id="KW-0862">Zinc</keyword>
<dbReference type="PROSITE" id="PS50950">
    <property type="entry name" value="ZF_THAP"/>
    <property type="match status" value="1"/>
</dbReference>
<dbReference type="SUPFAM" id="SSF57716">
    <property type="entry name" value="Glucocorticoid receptor-like (DNA-binding domain)"/>
    <property type="match status" value="1"/>
</dbReference>
<organism evidence="8">
    <name type="scientific">Xenopus tropicalis</name>
    <name type="common">Western clawed frog</name>
    <name type="synonym">Silurana tropicalis</name>
    <dbReference type="NCBI Taxonomy" id="8364"/>
    <lineage>
        <taxon>Eukaryota</taxon>
        <taxon>Metazoa</taxon>
        <taxon>Chordata</taxon>
        <taxon>Craniata</taxon>
        <taxon>Vertebrata</taxon>
        <taxon>Euteleostomi</taxon>
        <taxon>Amphibia</taxon>
        <taxon>Batrachia</taxon>
        <taxon>Anura</taxon>
        <taxon>Pipoidea</taxon>
        <taxon>Pipidae</taxon>
        <taxon>Xenopodinae</taxon>
        <taxon>Xenopus</taxon>
        <taxon>Silurana</taxon>
    </lineage>
</organism>
<keyword evidence="2 5" id="KW-0863">Zinc-finger</keyword>
<evidence type="ECO:0000256" key="2">
    <source>
        <dbReference type="ARBA" id="ARBA00022771"/>
    </source>
</evidence>
<dbReference type="GeneTree" id="ENSGT00940000161088"/>
<dbReference type="InterPro" id="IPR026521">
    <property type="entry name" value="THAP2"/>
</dbReference>
<keyword evidence="1" id="KW-0479">Metal-binding</keyword>
<dbReference type="PANTHER" id="PTHR47696:SF1">
    <property type="entry name" value="THAP DOMAIN-CONTAINING PROTEIN 2"/>
    <property type="match status" value="1"/>
</dbReference>
<dbReference type="InParanoid" id="A0A803K1Q9"/>